<dbReference type="STRING" id="42354.SAMN05216333_13414"/>
<evidence type="ECO:0000256" key="1">
    <source>
        <dbReference type="ARBA" id="ARBA00004651"/>
    </source>
</evidence>
<evidence type="ECO:0000256" key="2">
    <source>
        <dbReference type="ARBA" id="ARBA00009142"/>
    </source>
</evidence>
<dbReference type="EMBL" id="FODO01000034">
    <property type="protein sequence ID" value="SEP01726.1"/>
    <property type="molecule type" value="Genomic_DNA"/>
</dbReference>
<keyword evidence="4 8" id="KW-1003">Cell membrane</keyword>
<evidence type="ECO:0000256" key="6">
    <source>
        <dbReference type="ARBA" id="ARBA00022989"/>
    </source>
</evidence>
<evidence type="ECO:0000256" key="8">
    <source>
        <dbReference type="RuleBase" id="RU363041"/>
    </source>
</evidence>
<sequence length="238" mass="25228">MLEYLVLFAAAFIAAVISGAAGFGGALLLLPLLVQTVGVIHAVPLLTIVQLIGNLSRVAFGFSQIQWKTVVLFLSGAIPFSILGAVSFAELPKELITRGIGLAILFFVSLKYWGILNLKATPAWLIAGGGFTGYLSGLVGSAGPLGAAIFLSLGLPPVAYIASEGTTALVMHGVKTLTYQQYISFDQSMWVLAVVMGIAMIAGSWTAKRVIERIPQKKFERYVGILLISIAAYMIIHG</sequence>
<evidence type="ECO:0000256" key="4">
    <source>
        <dbReference type="ARBA" id="ARBA00022475"/>
    </source>
</evidence>
<keyword evidence="5 8" id="KW-0812">Transmembrane</keyword>
<dbReference type="InterPro" id="IPR052017">
    <property type="entry name" value="TSUP"/>
</dbReference>
<dbReference type="RefSeq" id="WP_090322140.1">
    <property type="nucleotide sequence ID" value="NZ_FNOE01000037.1"/>
</dbReference>
<evidence type="ECO:0000256" key="3">
    <source>
        <dbReference type="ARBA" id="ARBA00022448"/>
    </source>
</evidence>
<dbReference type="PANTHER" id="PTHR30269:SF37">
    <property type="entry name" value="MEMBRANE TRANSPORTER PROTEIN"/>
    <property type="match status" value="1"/>
</dbReference>
<comment type="subcellular location">
    <subcellularLocation>
        <location evidence="1 8">Cell membrane</location>
        <topology evidence="1 8">Multi-pass membrane protein</topology>
    </subcellularLocation>
</comment>
<evidence type="ECO:0000256" key="7">
    <source>
        <dbReference type="ARBA" id="ARBA00023136"/>
    </source>
</evidence>
<dbReference type="Proteomes" id="UP000198814">
    <property type="component" value="Unassembled WGS sequence"/>
</dbReference>
<dbReference type="OrthoDB" id="119832at2"/>
<feature type="transmembrane region" description="Helical" evidence="8">
    <location>
        <begin position="95"/>
        <end position="113"/>
    </location>
</feature>
<dbReference type="PANTHER" id="PTHR30269">
    <property type="entry name" value="TRANSMEMBRANE PROTEIN YFCA"/>
    <property type="match status" value="1"/>
</dbReference>
<evidence type="ECO:0000313" key="9">
    <source>
        <dbReference type="EMBL" id="SEP01726.1"/>
    </source>
</evidence>
<feature type="transmembrane region" description="Helical" evidence="8">
    <location>
        <begin position="219"/>
        <end position="236"/>
    </location>
</feature>
<keyword evidence="3" id="KW-0813">Transport</keyword>
<gene>
    <name evidence="9" type="ORF">SAMN05216333_13414</name>
</gene>
<name>A0A1H8UF59_9PROT</name>
<proteinExistence type="inferred from homology"/>
<accession>A0A1H8UF59</accession>
<feature type="transmembrane region" description="Helical" evidence="8">
    <location>
        <begin position="125"/>
        <end position="151"/>
    </location>
</feature>
<feature type="transmembrane region" description="Helical" evidence="8">
    <location>
        <begin position="32"/>
        <end position="53"/>
    </location>
</feature>
<keyword evidence="7 8" id="KW-0472">Membrane</keyword>
<evidence type="ECO:0000313" key="10">
    <source>
        <dbReference type="Proteomes" id="UP000198814"/>
    </source>
</evidence>
<dbReference type="Pfam" id="PF01925">
    <property type="entry name" value="TauE"/>
    <property type="match status" value="1"/>
</dbReference>
<dbReference type="InterPro" id="IPR002781">
    <property type="entry name" value="TM_pro_TauE-like"/>
</dbReference>
<dbReference type="GO" id="GO:0005886">
    <property type="term" value="C:plasma membrane"/>
    <property type="evidence" value="ECO:0007669"/>
    <property type="project" value="UniProtKB-SubCell"/>
</dbReference>
<evidence type="ECO:0000256" key="5">
    <source>
        <dbReference type="ARBA" id="ARBA00022692"/>
    </source>
</evidence>
<feature type="transmembrane region" description="Helical" evidence="8">
    <location>
        <begin position="189"/>
        <end position="207"/>
    </location>
</feature>
<comment type="similarity">
    <text evidence="2 8">Belongs to the 4-toluene sulfonate uptake permease (TSUP) (TC 2.A.102) family.</text>
</comment>
<protein>
    <recommendedName>
        <fullName evidence="8">Probable membrane transporter protein</fullName>
    </recommendedName>
</protein>
<feature type="transmembrane region" description="Helical" evidence="8">
    <location>
        <begin position="65"/>
        <end position="89"/>
    </location>
</feature>
<organism evidence="9 10">
    <name type="scientific">Nitrosomonas oligotropha</name>
    <dbReference type="NCBI Taxonomy" id="42354"/>
    <lineage>
        <taxon>Bacteria</taxon>
        <taxon>Pseudomonadati</taxon>
        <taxon>Pseudomonadota</taxon>
        <taxon>Betaproteobacteria</taxon>
        <taxon>Nitrosomonadales</taxon>
        <taxon>Nitrosomonadaceae</taxon>
        <taxon>Nitrosomonas</taxon>
    </lineage>
</organism>
<keyword evidence="6 8" id="KW-1133">Transmembrane helix</keyword>
<reference evidence="10" key="1">
    <citation type="submission" date="2016-10" db="EMBL/GenBank/DDBJ databases">
        <authorList>
            <person name="Varghese N."/>
            <person name="Submissions S."/>
        </authorList>
    </citation>
    <scope>NUCLEOTIDE SEQUENCE [LARGE SCALE GENOMIC DNA]</scope>
    <source>
        <strain evidence="10">Nm76</strain>
    </source>
</reference>
<dbReference type="AlphaFoldDB" id="A0A1H8UF59"/>
<keyword evidence="10" id="KW-1185">Reference proteome</keyword>